<feature type="transmembrane region" description="Helical" evidence="7">
    <location>
        <begin position="371"/>
        <end position="393"/>
    </location>
</feature>
<evidence type="ECO:0000256" key="7">
    <source>
        <dbReference type="SAM" id="Phobius"/>
    </source>
</evidence>
<dbReference type="PANTHER" id="PTHR11654">
    <property type="entry name" value="OLIGOPEPTIDE TRANSPORTER-RELATED"/>
    <property type="match status" value="1"/>
</dbReference>
<protein>
    <submittedName>
        <fullName evidence="9">Solute carrier family 15 member 3-like</fullName>
    </submittedName>
</protein>
<dbReference type="Pfam" id="PF00854">
    <property type="entry name" value="PTR2"/>
    <property type="match status" value="1"/>
</dbReference>
<gene>
    <name evidence="9" type="primary">LOC106171321</name>
</gene>
<accession>A0A1S3J9S1</accession>
<keyword evidence="3 7" id="KW-0812">Transmembrane</keyword>
<dbReference type="Proteomes" id="UP000085678">
    <property type="component" value="Unplaced"/>
</dbReference>
<dbReference type="InterPro" id="IPR000109">
    <property type="entry name" value="POT_fam"/>
</dbReference>
<feature type="transmembrane region" description="Helical" evidence="7">
    <location>
        <begin position="52"/>
        <end position="79"/>
    </location>
</feature>
<feature type="transmembrane region" description="Helical" evidence="7">
    <location>
        <begin position="325"/>
        <end position="345"/>
    </location>
</feature>
<dbReference type="SUPFAM" id="SSF103473">
    <property type="entry name" value="MFS general substrate transporter"/>
    <property type="match status" value="1"/>
</dbReference>
<dbReference type="GO" id="GO:0015833">
    <property type="term" value="P:peptide transport"/>
    <property type="evidence" value="ECO:0007669"/>
    <property type="project" value="UniProtKB-KW"/>
</dbReference>
<dbReference type="InParanoid" id="A0A1S3J9S1"/>
<comment type="similarity">
    <text evidence="2">Belongs to the major facilitator superfamily. Proton-dependent oligopeptide transporter (POT/PTR) (TC 2.A.17) family.</text>
</comment>
<evidence type="ECO:0000256" key="5">
    <source>
        <dbReference type="ARBA" id="ARBA00022989"/>
    </source>
</evidence>
<feature type="transmembrane region" description="Helical" evidence="7">
    <location>
        <begin position="212"/>
        <end position="234"/>
    </location>
</feature>
<keyword evidence="4" id="KW-0653">Protein transport</keyword>
<evidence type="ECO:0000313" key="9">
    <source>
        <dbReference type="RefSeq" id="XP_013407068.1"/>
    </source>
</evidence>
<comment type="subcellular location">
    <subcellularLocation>
        <location evidence="1">Membrane</location>
        <topology evidence="1">Multi-pass membrane protein</topology>
    </subcellularLocation>
</comment>
<keyword evidence="4" id="KW-0813">Transport</keyword>
<evidence type="ECO:0000313" key="8">
    <source>
        <dbReference type="Proteomes" id="UP000085678"/>
    </source>
</evidence>
<feature type="transmembrane region" description="Helical" evidence="7">
    <location>
        <begin position="85"/>
        <end position="105"/>
    </location>
</feature>
<feature type="transmembrane region" description="Helical" evidence="7">
    <location>
        <begin position="169"/>
        <end position="192"/>
    </location>
</feature>
<dbReference type="OrthoDB" id="8904098at2759"/>
<dbReference type="GeneID" id="106171321"/>
<keyword evidence="8" id="KW-1185">Reference proteome</keyword>
<evidence type="ECO:0000256" key="4">
    <source>
        <dbReference type="ARBA" id="ARBA00022856"/>
    </source>
</evidence>
<feature type="transmembrane region" description="Helical" evidence="7">
    <location>
        <begin position="16"/>
        <end position="40"/>
    </location>
</feature>
<dbReference type="Gene3D" id="1.20.1250.20">
    <property type="entry name" value="MFS general substrate transporter like domains"/>
    <property type="match status" value="1"/>
</dbReference>
<dbReference type="GO" id="GO:0022857">
    <property type="term" value="F:transmembrane transporter activity"/>
    <property type="evidence" value="ECO:0007669"/>
    <property type="project" value="InterPro"/>
</dbReference>
<feature type="transmembrane region" description="Helical" evidence="7">
    <location>
        <begin position="246"/>
        <end position="266"/>
    </location>
</feature>
<evidence type="ECO:0000256" key="2">
    <source>
        <dbReference type="ARBA" id="ARBA00005982"/>
    </source>
</evidence>
<keyword evidence="5 7" id="KW-1133">Transmembrane helix</keyword>
<keyword evidence="6 7" id="KW-0472">Membrane</keyword>
<keyword evidence="4" id="KW-0571">Peptide transport</keyword>
<proteinExistence type="inferred from homology"/>
<dbReference type="InterPro" id="IPR036259">
    <property type="entry name" value="MFS_trans_sf"/>
</dbReference>
<dbReference type="AlphaFoldDB" id="A0A1S3J9S1"/>
<sequence>MEIAAVSKQVATQQNLIMSAMVFVVLGKSGLNAVLPVYGADQVHSRVKKRDFLHWFYFFRSVGDALANVVAGVAFGLLLPDTHQLWRFLPTILSVALAFISFLVGSKYYMGSNVRLKESWKVISVVCSCCPITSRIRSGSRRMSLGVNVKSIKKAIAEKKKRVRRMVQILLVNSSVFGFGILYSQMLTTYEFQARGMDRMINGNVSLPIPETYMLAFNELAILVFIPILVKCIYPCIENRGRSTGYFTRMGFGMVCAAFSGLYGIILEVSRQQSCHQFDGVPKLSGLWQGPEYAIIGLGETLTFIAAMEYSYLEAPTGLRGTAMGLFNLGFGLSYCVALIVVTIVDKLTDWYTVDLKDTCLTHNIGHLERYLLLLLGFLALCAISFVIVAFYLSSQKRKSAATTSTS</sequence>
<dbReference type="RefSeq" id="XP_013407068.1">
    <property type="nucleotide sequence ID" value="XM_013551614.2"/>
</dbReference>
<evidence type="ECO:0000256" key="1">
    <source>
        <dbReference type="ARBA" id="ARBA00004141"/>
    </source>
</evidence>
<reference evidence="9" key="1">
    <citation type="submission" date="2025-08" db="UniProtKB">
        <authorList>
            <consortium name="RefSeq"/>
        </authorList>
    </citation>
    <scope>IDENTIFICATION</scope>
    <source>
        <tissue evidence="9">Gonads</tissue>
    </source>
</reference>
<feature type="transmembrane region" description="Helical" evidence="7">
    <location>
        <begin position="293"/>
        <end position="313"/>
    </location>
</feature>
<organism evidence="8 9">
    <name type="scientific">Lingula anatina</name>
    <name type="common">Brachiopod</name>
    <name type="synonym">Lingula unguis</name>
    <dbReference type="NCBI Taxonomy" id="7574"/>
    <lineage>
        <taxon>Eukaryota</taxon>
        <taxon>Metazoa</taxon>
        <taxon>Spiralia</taxon>
        <taxon>Lophotrochozoa</taxon>
        <taxon>Brachiopoda</taxon>
        <taxon>Linguliformea</taxon>
        <taxon>Lingulata</taxon>
        <taxon>Lingulida</taxon>
        <taxon>Linguloidea</taxon>
        <taxon>Lingulidae</taxon>
        <taxon>Lingula</taxon>
    </lineage>
</organism>
<evidence type="ECO:0000256" key="6">
    <source>
        <dbReference type="ARBA" id="ARBA00023136"/>
    </source>
</evidence>
<dbReference type="KEGG" id="lak:106171321"/>
<evidence type="ECO:0000256" key="3">
    <source>
        <dbReference type="ARBA" id="ARBA00022692"/>
    </source>
</evidence>
<dbReference type="GO" id="GO:0016020">
    <property type="term" value="C:membrane"/>
    <property type="evidence" value="ECO:0007669"/>
    <property type="project" value="UniProtKB-SubCell"/>
</dbReference>
<name>A0A1S3J9S1_LINAN</name>